<feature type="region of interest" description="Disordered" evidence="1">
    <location>
        <begin position="93"/>
        <end position="112"/>
    </location>
</feature>
<feature type="compositionally biased region" description="Basic and acidic residues" evidence="1">
    <location>
        <begin position="44"/>
        <end position="53"/>
    </location>
</feature>
<sequence>MKGYKTSLMFIAASVVAFVDAFKNGRSIYERNFPTYQGPRQHPPYHEQHRPFREQPFGQSIRTYRQPTSYREQSPFRDYSSLKTFPSYRVSPFQNSQSSSSSSSSSSLSSFGHPSSSQITRASFGNEHIFHNEYFENRSPSFQSTRNYFPSELRHSPTWITSYRSGPYEKTVDTYEELEKETRQRLPFDESSNYLKYEILDFEVRSYMLVSVTEFNVSDPLNVMRVLSLSIIFSNSSVRKFSSRHGRSKIFQNELPWERRNHGLGFASVPAAFDENTLPLDTETSTTLSTTLTATHKPLAEDTVSTTTQTIPELHSSSTTEPKIVAKSATTITTTSKPNVELNTLGNAASGTTNILLPTMPSISATPKQYSSDDTRILMTLTTVSNTSNAVTESPVGSFDGNSIIPSNKQTSAINPSPMFTPNFQNGFYKNVKDRLNDLSKSNVQQSLLDLPSALKNANQDNAFLALPNLKSDNYQDVVNLSAIQQDGIQDTLLNLQNSWKNTLEKSVLNIQNSATSSIPSSLLNYLLSREPKSNVQSAMLNYILPTESRLTLKDNVQSKILDYNMPEESAKEMLKNNLQNTYLDYLLQGEAKRSLSFQPLQSGAFNYVPMTMPTEQKMTMPISTLSSISHPMENINYIPTMTPYLNLDSTTSPRLTLDSNHPESLSGSLQGSLSASIPNSIPGSIPASISAAMPGTISTGIPTNIPTTMEFAQTFQQPTQIRPLQTSVTPYSGMQLQLGGFGGIDYGLRSSSPEARPMELGIAKVGLSVREFPRPQNPTFAKVNPQSVIACKQYVAIHLKRAHLSVLCHDRFSRHFRTKRSRYINENFTKIYESLSVFDYNRIFK</sequence>
<protein>
    <submittedName>
        <fullName evidence="3">Mucin-3A-like</fullName>
    </submittedName>
</protein>
<evidence type="ECO:0000256" key="2">
    <source>
        <dbReference type="SAM" id="SignalP"/>
    </source>
</evidence>
<gene>
    <name evidence="3" type="ORF">V1477_019633</name>
</gene>
<evidence type="ECO:0000313" key="4">
    <source>
        <dbReference type="Proteomes" id="UP001607303"/>
    </source>
</evidence>
<evidence type="ECO:0000313" key="3">
    <source>
        <dbReference type="EMBL" id="KAL2723042.1"/>
    </source>
</evidence>
<keyword evidence="4" id="KW-1185">Reference proteome</keyword>
<dbReference type="AlphaFoldDB" id="A0ABD2AQZ1"/>
<comment type="caution">
    <text evidence="3">The sequence shown here is derived from an EMBL/GenBank/DDBJ whole genome shotgun (WGS) entry which is preliminary data.</text>
</comment>
<feature type="signal peptide" evidence="2">
    <location>
        <begin position="1"/>
        <end position="21"/>
    </location>
</feature>
<proteinExistence type="predicted"/>
<reference evidence="3 4" key="1">
    <citation type="journal article" date="2024" name="Ann. Entomol. Soc. Am.">
        <title>Genomic analyses of the southern and eastern yellowjacket wasps (Hymenoptera: Vespidae) reveal evolutionary signatures of social life.</title>
        <authorList>
            <person name="Catto M.A."/>
            <person name="Caine P.B."/>
            <person name="Orr S.E."/>
            <person name="Hunt B.G."/>
            <person name="Goodisman M.A.D."/>
        </authorList>
    </citation>
    <scope>NUCLEOTIDE SEQUENCE [LARGE SCALE GENOMIC DNA]</scope>
    <source>
        <strain evidence="3">232</strain>
        <tissue evidence="3">Head and thorax</tissue>
    </source>
</reference>
<feature type="region of interest" description="Disordered" evidence="1">
    <location>
        <begin position="33"/>
        <end position="59"/>
    </location>
</feature>
<keyword evidence="2" id="KW-0732">Signal</keyword>
<feature type="compositionally biased region" description="Low complexity" evidence="1">
    <location>
        <begin position="96"/>
        <end position="112"/>
    </location>
</feature>
<evidence type="ECO:0000256" key="1">
    <source>
        <dbReference type="SAM" id="MobiDB-lite"/>
    </source>
</evidence>
<accession>A0ABD2AQZ1</accession>
<name>A0ABD2AQZ1_VESMC</name>
<feature type="chain" id="PRO_5044756698" evidence="2">
    <location>
        <begin position="22"/>
        <end position="846"/>
    </location>
</feature>
<dbReference type="EMBL" id="JAYRBN010000115">
    <property type="protein sequence ID" value="KAL2723042.1"/>
    <property type="molecule type" value="Genomic_DNA"/>
</dbReference>
<dbReference type="Proteomes" id="UP001607303">
    <property type="component" value="Unassembled WGS sequence"/>
</dbReference>
<organism evidence="3 4">
    <name type="scientific">Vespula maculifrons</name>
    <name type="common">Eastern yellow jacket</name>
    <name type="synonym">Wasp</name>
    <dbReference type="NCBI Taxonomy" id="7453"/>
    <lineage>
        <taxon>Eukaryota</taxon>
        <taxon>Metazoa</taxon>
        <taxon>Ecdysozoa</taxon>
        <taxon>Arthropoda</taxon>
        <taxon>Hexapoda</taxon>
        <taxon>Insecta</taxon>
        <taxon>Pterygota</taxon>
        <taxon>Neoptera</taxon>
        <taxon>Endopterygota</taxon>
        <taxon>Hymenoptera</taxon>
        <taxon>Apocrita</taxon>
        <taxon>Aculeata</taxon>
        <taxon>Vespoidea</taxon>
        <taxon>Vespidae</taxon>
        <taxon>Vespinae</taxon>
        <taxon>Vespula</taxon>
    </lineage>
</organism>